<proteinExistence type="inferred from homology"/>
<feature type="transmembrane region" description="Helical" evidence="8">
    <location>
        <begin position="142"/>
        <end position="163"/>
    </location>
</feature>
<evidence type="ECO:0000313" key="13">
    <source>
        <dbReference type="Proteomes" id="UP000007799"/>
    </source>
</evidence>
<dbReference type="FunCoup" id="F2UMA8">
    <property type="interactions" value="500"/>
</dbReference>
<evidence type="ECO:0000256" key="3">
    <source>
        <dbReference type="ARBA" id="ARBA00022448"/>
    </source>
</evidence>
<comment type="similarity">
    <text evidence="2">Belongs to the CSC1 (TC 1.A.17) family.</text>
</comment>
<dbReference type="Pfam" id="PF14703">
    <property type="entry name" value="PHM7_cyt"/>
    <property type="match status" value="1"/>
</dbReference>
<feature type="transmembrane region" description="Helical" evidence="8">
    <location>
        <begin position="227"/>
        <end position="251"/>
    </location>
</feature>
<keyword evidence="5 8" id="KW-1133">Transmembrane helix</keyword>
<feature type="transmembrane region" description="Helical" evidence="8">
    <location>
        <begin position="694"/>
        <end position="716"/>
    </location>
</feature>
<dbReference type="GeneID" id="16070130"/>
<feature type="transmembrane region" description="Helical" evidence="8">
    <location>
        <begin position="526"/>
        <end position="547"/>
    </location>
</feature>
<comment type="subcellular location">
    <subcellularLocation>
        <location evidence="1">Membrane</location>
        <topology evidence="1">Multi-pass membrane protein</topology>
    </subcellularLocation>
</comment>
<feature type="transmembrane region" description="Helical" evidence="8">
    <location>
        <begin position="728"/>
        <end position="751"/>
    </location>
</feature>
<feature type="transmembrane region" description="Helical" evidence="8">
    <location>
        <begin position="271"/>
        <end position="289"/>
    </location>
</feature>
<feature type="transmembrane region" description="Helical" evidence="8">
    <location>
        <begin position="667"/>
        <end position="688"/>
    </location>
</feature>
<dbReference type="InterPro" id="IPR032880">
    <property type="entry name" value="CSC1/OSCA1-like_N"/>
</dbReference>
<dbReference type="InterPro" id="IPR027815">
    <property type="entry name" value="CSC1/OSCA1-like_cyt"/>
</dbReference>
<dbReference type="RefSeq" id="XP_004989580.1">
    <property type="nucleotide sequence ID" value="XM_004989523.1"/>
</dbReference>
<name>F2UMA8_SALR5</name>
<dbReference type="PANTHER" id="PTHR13018:SF5">
    <property type="entry name" value="RE44586P"/>
    <property type="match status" value="1"/>
</dbReference>
<feature type="transmembrane region" description="Helical" evidence="8">
    <location>
        <begin position="481"/>
        <end position="506"/>
    </location>
</feature>
<keyword evidence="13" id="KW-1185">Reference proteome</keyword>
<dbReference type="KEGG" id="sre:PTSG_09322"/>
<evidence type="ECO:0000256" key="6">
    <source>
        <dbReference type="ARBA" id="ARBA00023136"/>
    </source>
</evidence>
<dbReference type="InterPro" id="IPR003864">
    <property type="entry name" value="CSC1/OSCA1-like_7TM"/>
</dbReference>
<evidence type="ECO:0000256" key="7">
    <source>
        <dbReference type="SAM" id="MobiDB-lite"/>
    </source>
</evidence>
<feature type="transmembrane region" description="Helical" evidence="8">
    <location>
        <begin position="636"/>
        <end position="655"/>
    </location>
</feature>
<protein>
    <recommendedName>
        <fullName evidence="14">CSC1/OSCA1-like 7TM region domain-containing protein</fullName>
    </recommendedName>
</protein>
<feature type="compositionally biased region" description="Polar residues" evidence="7">
    <location>
        <begin position="876"/>
        <end position="891"/>
    </location>
</feature>
<feature type="region of interest" description="Disordered" evidence="7">
    <location>
        <begin position="817"/>
        <end position="891"/>
    </location>
</feature>
<dbReference type="Pfam" id="PF02714">
    <property type="entry name" value="RSN1_7TM"/>
    <property type="match status" value="1"/>
</dbReference>
<evidence type="ECO:0000259" key="10">
    <source>
        <dbReference type="Pfam" id="PF13967"/>
    </source>
</evidence>
<dbReference type="Proteomes" id="UP000007799">
    <property type="component" value="Unassembled WGS sequence"/>
</dbReference>
<feature type="domain" description="CSC1/OSCA1-like N-terminal transmembrane" evidence="10">
    <location>
        <begin position="141"/>
        <end position="289"/>
    </location>
</feature>
<evidence type="ECO:0000256" key="8">
    <source>
        <dbReference type="SAM" id="Phobius"/>
    </source>
</evidence>
<dbReference type="InterPro" id="IPR045122">
    <property type="entry name" value="Csc1-like"/>
</dbReference>
<evidence type="ECO:0000256" key="5">
    <source>
        <dbReference type="ARBA" id="ARBA00022989"/>
    </source>
</evidence>
<sequence length="891" mass="98428">MGCVVCGGAVAVCGSSVGVNGEDVYFADCVNLFSDASCSMPRGSATLGRLPQTRYCLRSTQTCAAAPDFQEAYSFDCQKDNSSSIKIWTRTTHCSPDTPNFNVTVRAGECVFAFTDTRPPTGPVYVRLECDVEVRESETRSFLVSFGINAVLAVLLLTLFCCLRHRLPHLYETRVEEIDDIGNLAPNNPPQPGYFGWLTTSFRLTDQQMFEQCGLDGLMYTLLFRTLLKAFAACFVLTAIIILPVNAHGGLGLTGVDGLSIANVSDGNQSLNAHLILTVVYSVIIMYALRHSYRKYTKFRYRYLATAHANNYAVLVRDIPPDVPTDAAVLDYFRSMHEGAEQVTRFVDVKDLPAITKKRKQARKQLERALHKQEQGGEATMRRGGCLGCGGDVVDAVHHWQTELNTLNDTYARRLREVTESPSYLPSAIVTFKTVKDATIASQVRHSRVPFTWTIDLAAEARDLLWSNLALPHTARLSRSVAVTIVTIILMIVWTIPVSFVISLFSLQSLSRVIPQLKTYVANSSVIGGFVEGFLASIILLIIMALIPSVMRWLSHLEGHPTESCVGRASTVKLFWFQVVNIFLVSLVFGSVLPILDDLRDNPGQLIDLLGGSVPRTGLFFTSFVMVRACVGYPVQLLRVAEALVSFFSYVFFSATPAERNEAFKAIHFDIPAYISADMLVILVGMTFSNVNPIIVPFFLLYLALGYITNRYLLFFVYKQRYDSGGQLWPLIFNQLMMCLIISQIAVAAVLAVKTMIVQACLLLVLVMATGVFWYYMHTGRGQVGNDLALEVAVSVDSPMPSDLARTYKQPELKEEVAMKPRHGPARAAKVHPTTTAHARPKKQATGRKGGEASPLLPTRATPDSRHRTGSDYLLYTTNNSDNAASEAQEA</sequence>
<evidence type="ECO:0000259" key="11">
    <source>
        <dbReference type="Pfam" id="PF14703"/>
    </source>
</evidence>
<dbReference type="InParanoid" id="F2UMA8"/>
<dbReference type="AlphaFoldDB" id="F2UMA8"/>
<accession>F2UMA8</accession>
<keyword evidence="6 8" id="KW-0472">Membrane</keyword>
<evidence type="ECO:0000256" key="1">
    <source>
        <dbReference type="ARBA" id="ARBA00004141"/>
    </source>
</evidence>
<dbReference type="eggNOG" id="KOG1134">
    <property type="taxonomic scope" value="Eukaryota"/>
</dbReference>
<feature type="domain" description="CSC1/OSCA1-like 7TM region" evidence="9">
    <location>
        <begin position="479"/>
        <end position="750"/>
    </location>
</feature>
<evidence type="ECO:0000256" key="4">
    <source>
        <dbReference type="ARBA" id="ARBA00022692"/>
    </source>
</evidence>
<evidence type="ECO:0000313" key="12">
    <source>
        <dbReference type="EMBL" id="EGD78257.1"/>
    </source>
</evidence>
<feature type="transmembrane region" description="Helical" evidence="8">
    <location>
        <begin position="757"/>
        <end position="776"/>
    </location>
</feature>
<reference evidence="12" key="1">
    <citation type="submission" date="2009-08" db="EMBL/GenBank/DDBJ databases">
        <title>Annotation of Salpingoeca rosetta.</title>
        <authorList>
            <consortium name="The Broad Institute Genome Sequencing Platform"/>
            <person name="Russ C."/>
            <person name="Cuomo C."/>
            <person name="Burger G."/>
            <person name="Gray M.W."/>
            <person name="Holland P.W.H."/>
            <person name="King N."/>
            <person name="Lang F.B.F."/>
            <person name="Roger A.J."/>
            <person name="Ruiz-Trillo I."/>
            <person name="Young S.K."/>
            <person name="Zeng Q."/>
            <person name="Gargeya S."/>
            <person name="Alvarado L."/>
            <person name="Berlin A."/>
            <person name="Chapman S.B."/>
            <person name="Chen Z."/>
            <person name="Freedman E."/>
            <person name="Gellesch M."/>
            <person name="Goldberg J."/>
            <person name="Griggs A."/>
            <person name="Gujja S."/>
            <person name="Heilman E."/>
            <person name="Heiman D."/>
            <person name="Howarth C."/>
            <person name="Mehta T."/>
            <person name="Neiman D."/>
            <person name="Pearson M."/>
            <person name="Roberts A."/>
            <person name="Saif S."/>
            <person name="Shea T."/>
            <person name="Shenoy N."/>
            <person name="Sisk P."/>
            <person name="Stolte C."/>
            <person name="Sykes S."/>
            <person name="White J."/>
            <person name="Yandava C."/>
            <person name="Haas B."/>
            <person name="Nusbaum C."/>
            <person name="Birren B."/>
        </authorList>
    </citation>
    <scope>NUCLEOTIDE SEQUENCE</scope>
    <source>
        <strain evidence="12">ATCC 50818</strain>
    </source>
</reference>
<dbReference type="GO" id="GO:0005227">
    <property type="term" value="F:calcium-activated cation channel activity"/>
    <property type="evidence" value="ECO:0007669"/>
    <property type="project" value="InterPro"/>
</dbReference>
<feature type="transmembrane region" description="Helical" evidence="8">
    <location>
        <begin position="574"/>
        <end position="596"/>
    </location>
</feature>
<dbReference type="STRING" id="946362.F2UMA8"/>
<organism evidence="12 13">
    <name type="scientific">Salpingoeca rosetta (strain ATCC 50818 / BSB-021)</name>
    <dbReference type="NCBI Taxonomy" id="946362"/>
    <lineage>
        <taxon>Eukaryota</taxon>
        <taxon>Choanoflagellata</taxon>
        <taxon>Craspedida</taxon>
        <taxon>Salpingoecidae</taxon>
        <taxon>Salpingoeca</taxon>
    </lineage>
</organism>
<dbReference type="OMA" id="DPTQVIW"/>
<dbReference type="OrthoDB" id="5973102at2759"/>
<keyword evidence="4 8" id="KW-0812">Transmembrane</keyword>
<dbReference type="GO" id="GO:0005886">
    <property type="term" value="C:plasma membrane"/>
    <property type="evidence" value="ECO:0007669"/>
    <property type="project" value="TreeGrafter"/>
</dbReference>
<gene>
    <name evidence="12" type="ORF">PTSG_09322</name>
</gene>
<keyword evidence="3" id="KW-0813">Transport</keyword>
<dbReference type="EMBL" id="GL832982">
    <property type="protein sequence ID" value="EGD78257.1"/>
    <property type="molecule type" value="Genomic_DNA"/>
</dbReference>
<feature type="domain" description="CSC1/OSCA1-like cytosolic" evidence="11">
    <location>
        <begin position="312"/>
        <end position="468"/>
    </location>
</feature>
<dbReference type="PANTHER" id="PTHR13018">
    <property type="entry name" value="PROBABLE MEMBRANE PROTEIN DUF221-RELATED"/>
    <property type="match status" value="1"/>
</dbReference>
<evidence type="ECO:0000256" key="2">
    <source>
        <dbReference type="ARBA" id="ARBA00007779"/>
    </source>
</evidence>
<evidence type="ECO:0000259" key="9">
    <source>
        <dbReference type="Pfam" id="PF02714"/>
    </source>
</evidence>
<dbReference type="Pfam" id="PF13967">
    <property type="entry name" value="RSN1_TM"/>
    <property type="match status" value="1"/>
</dbReference>
<evidence type="ECO:0008006" key="14">
    <source>
        <dbReference type="Google" id="ProtNLM"/>
    </source>
</evidence>